<evidence type="ECO:0000256" key="4">
    <source>
        <dbReference type="ARBA" id="ARBA00023004"/>
    </source>
</evidence>
<comment type="similarity">
    <text evidence="2">Belongs to the cytochrome P450 family.</text>
</comment>
<keyword evidence="5" id="KW-0843">Virulence</keyword>
<evidence type="ECO:0000313" key="8">
    <source>
        <dbReference type="Proteomes" id="UP000326757"/>
    </source>
</evidence>
<dbReference type="InterPro" id="IPR002403">
    <property type="entry name" value="Cyt_P450_E_grp-IV"/>
</dbReference>
<evidence type="ECO:0000256" key="6">
    <source>
        <dbReference type="PIRSR" id="PIRSR602403-1"/>
    </source>
</evidence>
<dbReference type="InterPro" id="IPR036396">
    <property type="entry name" value="Cyt_P450_sf"/>
</dbReference>
<comment type="cofactor">
    <cofactor evidence="1 6">
        <name>heme</name>
        <dbReference type="ChEBI" id="CHEBI:30413"/>
    </cofactor>
</comment>
<evidence type="ECO:0000256" key="2">
    <source>
        <dbReference type="ARBA" id="ARBA00010617"/>
    </source>
</evidence>
<evidence type="ECO:0000256" key="1">
    <source>
        <dbReference type="ARBA" id="ARBA00001971"/>
    </source>
</evidence>
<dbReference type="SUPFAM" id="SSF48264">
    <property type="entry name" value="Cytochrome P450"/>
    <property type="match status" value="1"/>
</dbReference>
<evidence type="ECO:0000256" key="3">
    <source>
        <dbReference type="ARBA" id="ARBA00022723"/>
    </source>
</evidence>
<sequence length="204" mass="23386">MAGHDVLAITLRSIFYYLARTPQVLGKLRKEIAPHEEKYPLPHVVSYIEVRYLPYLDAIIHEALRIHANTGTILERVVPPQGAEIDDYQIPGGTIVGVNVWVIHRNTEIFGVGIDTFRPERWIEASDEKLSEMKRKMFSFGSGPRMCNGRNLALMQIGKMVVEFYRRFDAVLIHSERDWNVMGGWVTKQTDMNMLVTAQTKVET</sequence>
<organism evidence="7 8">
    <name type="scientific">Monilinia laxa</name>
    <name type="common">Brown rot fungus</name>
    <name type="synonym">Sclerotinia laxa</name>
    <dbReference type="NCBI Taxonomy" id="61186"/>
    <lineage>
        <taxon>Eukaryota</taxon>
        <taxon>Fungi</taxon>
        <taxon>Dikarya</taxon>
        <taxon>Ascomycota</taxon>
        <taxon>Pezizomycotina</taxon>
        <taxon>Leotiomycetes</taxon>
        <taxon>Helotiales</taxon>
        <taxon>Sclerotiniaceae</taxon>
        <taxon>Monilinia</taxon>
    </lineage>
</organism>
<dbReference type="GO" id="GO:0020037">
    <property type="term" value="F:heme binding"/>
    <property type="evidence" value="ECO:0007669"/>
    <property type="project" value="InterPro"/>
</dbReference>
<dbReference type="Proteomes" id="UP000326757">
    <property type="component" value="Unassembled WGS sequence"/>
</dbReference>
<gene>
    <name evidence="7" type="ORF">EYC80_009207</name>
</gene>
<reference evidence="7 8" key="1">
    <citation type="submission" date="2019-06" db="EMBL/GenBank/DDBJ databases">
        <title>Genome Sequence of the Brown Rot Fungal Pathogen Monilinia laxa.</title>
        <authorList>
            <person name="De Miccolis Angelini R.M."/>
            <person name="Landi L."/>
            <person name="Abate D."/>
            <person name="Pollastro S."/>
            <person name="Romanazzi G."/>
            <person name="Faretra F."/>
        </authorList>
    </citation>
    <scope>NUCLEOTIDE SEQUENCE [LARGE SCALE GENOMIC DNA]</scope>
    <source>
        <strain evidence="7 8">Mlax316</strain>
    </source>
</reference>
<dbReference type="EMBL" id="VIGI01000011">
    <property type="protein sequence ID" value="KAB8293722.1"/>
    <property type="molecule type" value="Genomic_DNA"/>
</dbReference>
<keyword evidence="6" id="KW-0349">Heme</keyword>
<proteinExistence type="inferred from homology"/>
<keyword evidence="8" id="KW-1185">Reference proteome</keyword>
<dbReference type="AlphaFoldDB" id="A0A5N6JX38"/>
<dbReference type="OrthoDB" id="3934656at2759"/>
<accession>A0A5N6JX38</accession>
<keyword evidence="3 6" id="KW-0479">Metal-binding</keyword>
<dbReference type="Pfam" id="PF00067">
    <property type="entry name" value="p450"/>
    <property type="match status" value="1"/>
</dbReference>
<dbReference type="PRINTS" id="PR00385">
    <property type="entry name" value="P450"/>
</dbReference>
<protein>
    <recommendedName>
        <fullName evidence="9">Cytochrome P450</fullName>
    </recommendedName>
</protein>
<dbReference type="GO" id="GO:0016705">
    <property type="term" value="F:oxidoreductase activity, acting on paired donors, with incorporation or reduction of molecular oxygen"/>
    <property type="evidence" value="ECO:0007669"/>
    <property type="project" value="InterPro"/>
</dbReference>
<evidence type="ECO:0008006" key="9">
    <source>
        <dbReference type="Google" id="ProtNLM"/>
    </source>
</evidence>
<comment type="caution">
    <text evidence="7">The sequence shown here is derived from an EMBL/GenBank/DDBJ whole genome shotgun (WGS) entry which is preliminary data.</text>
</comment>
<dbReference type="GO" id="GO:0004497">
    <property type="term" value="F:monooxygenase activity"/>
    <property type="evidence" value="ECO:0007669"/>
    <property type="project" value="InterPro"/>
</dbReference>
<keyword evidence="4 6" id="KW-0408">Iron</keyword>
<dbReference type="InterPro" id="IPR001128">
    <property type="entry name" value="Cyt_P450"/>
</dbReference>
<name>A0A5N6JX38_MONLA</name>
<dbReference type="PANTHER" id="PTHR24305">
    <property type="entry name" value="CYTOCHROME P450"/>
    <property type="match status" value="1"/>
</dbReference>
<evidence type="ECO:0000256" key="5">
    <source>
        <dbReference type="ARBA" id="ARBA00023026"/>
    </source>
</evidence>
<feature type="binding site" description="axial binding residue" evidence="6">
    <location>
        <position position="147"/>
    </location>
    <ligand>
        <name>heme</name>
        <dbReference type="ChEBI" id="CHEBI:30413"/>
    </ligand>
    <ligandPart>
        <name>Fe</name>
        <dbReference type="ChEBI" id="CHEBI:18248"/>
    </ligandPart>
</feature>
<dbReference type="PANTHER" id="PTHR24305:SF232">
    <property type="entry name" value="P450, PUTATIVE (EUROFUNG)-RELATED"/>
    <property type="match status" value="1"/>
</dbReference>
<dbReference type="Gene3D" id="1.10.630.10">
    <property type="entry name" value="Cytochrome P450"/>
    <property type="match status" value="1"/>
</dbReference>
<dbReference type="GO" id="GO:0005506">
    <property type="term" value="F:iron ion binding"/>
    <property type="evidence" value="ECO:0007669"/>
    <property type="project" value="InterPro"/>
</dbReference>
<dbReference type="InterPro" id="IPR050121">
    <property type="entry name" value="Cytochrome_P450_monoxygenase"/>
</dbReference>
<dbReference type="PRINTS" id="PR00465">
    <property type="entry name" value="EP450IV"/>
</dbReference>
<evidence type="ECO:0000313" key="7">
    <source>
        <dbReference type="EMBL" id="KAB8293722.1"/>
    </source>
</evidence>